<dbReference type="EMBL" id="JAUSUF010000009">
    <property type="protein sequence ID" value="MDQ0150456.1"/>
    <property type="molecule type" value="Genomic_DNA"/>
</dbReference>
<gene>
    <name evidence="1" type="ORF">J2S18_002403</name>
</gene>
<reference evidence="1 2" key="1">
    <citation type="submission" date="2023-07" db="EMBL/GenBank/DDBJ databases">
        <title>Genomic Encyclopedia of Type Strains, Phase IV (KMG-IV): sequencing the most valuable type-strain genomes for metagenomic binning, comparative biology and taxonomic classification.</title>
        <authorList>
            <person name="Goeker M."/>
        </authorList>
    </citation>
    <scope>NUCLEOTIDE SEQUENCE [LARGE SCALE GENOMIC DNA]</scope>
    <source>
        <strain evidence="1 2">DSM 20694</strain>
    </source>
</reference>
<accession>A0ABT9UVV5</accession>
<keyword evidence="2" id="KW-1185">Reference proteome</keyword>
<evidence type="ECO:0000313" key="2">
    <source>
        <dbReference type="Proteomes" id="UP001228504"/>
    </source>
</evidence>
<organism evidence="1 2">
    <name type="scientific">Eubacterium multiforme</name>
    <dbReference type="NCBI Taxonomy" id="83339"/>
    <lineage>
        <taxon>Bacteria</taxon>
        <taxon>Bacillati</taxon>
        <taxon>Bacillota</taxon>
        <taxon>Clostridia</taxon>
        <taxon>Eubacteriales</taxon>
        <taxon>Eubacteriaceae</taxon>
        <taxon>Eubacterium</taxon>
    </lineage>
</organism>
<dbReference type="Proteomes" id="UP001228504">
    <property type="component" value="Unassembled WGS sequence"/>
</dbReference>
<sequence length="50" mass="5955">MIHKKIKIETNNLQKLPVKAVVNVFKRCENILIVYQKNKNIYDNLSKIKE</sequence>
<proteinExistence type="predicted"/>
<protein>
    <submittedName>
        <fullName evidence="1">Uncharacterized protein</fullName>
    </submittedName>
</protein>
<evidence type="ECO:0000313" key="1">
    <source>
        <dbReference type="EMBL" id="MDQ0150456.1"/>
    </source>
</evidence>
<comment type="caution">
    <text evidence="1">The sequence shown here is derived from an EMBL/GenBank/DDBJ whole genome shotgun (WGS) entry which is preliminary data.</text>
</comment>
<name>A0ABT9UVV5_9FIRM</name>